<feature type="signal peptide" evidence="1">
    <location>
        <begin position="1"/>
        <end position="20"/>
    </location>
</feature>
<proteinExistence type="predicted"/>
<dbReference type="InterPro" id="IPR005534">
    <property type="entry name" value="Curli_assmbl/transp-comp_CsgG"/>
</dbReference>
<keyword evidence="1" id="KW-0732">Signal</keyword>
<gene>
    <name evidence="3" type="ORF">HY768_07020</name>
</gene>
<feature type="chain" id="PRO_5038140477" evidence="1">
    <location>
        <begin position="21"/>
        <end position="521"/>
    </location>
</feature>
<accession>A0A933IA15</accession>
<sequence length="521" mass="56487">MKRIAMVLVFLLLQAGLASGQKKTALSVMDLNITSGITQQEAVMLTDKLLNELVQMRRFEVVERSRRDEILKEQGFQMTGACDQSSCLVEAGQLLGAQKMVGGTIGRFGAVYAVELRMIDIGSGKIDQAFSRKYAGDVSNLLDAMREAAEIFSSWKPGAAGQSSKPGGLFVVTEPDGAKIIVDGKEHPGLTPNLVYPLSEGLHQVSLVKEGYSLFSTSRLVSVGKVDTVSAPLMSLAGKLKMKTNPVGARLYLNNKYQGLVNEQGITIEDLTDSLYQIKAAKWGYHSHRAAFSPNPGRETKIDARLFPMRWTFTVSSGGVIGTSPGKTPSPGQDITDADFGCLGPAFMAGLGYNISRHLSVSLMYQFRFSNYAVDKDINLWRDTAQIIRSVDADIATHSALVGVSAAVAWGRFEPYGEARIGVGRAAARQTYADEYLSLQASVMTRDSIISKAYDDAAGYINYQAGGGIKLWLSQRSAVQVNCLYNSEALGGYPNHFYDPAQEVDLKASGLMVSMGHVLHF</sequence>
<evidence type="ECO:0000259" key="2">
    <source>
        <dbReference type="Pfam" id="PF08308"/>
    </source>
</evidence>
<evidence type="ECO:0000256" key="1">
    <source>
        <dbReference type="SAM" id="SignalP"/>
    </source>
</evidence>
<organism evidence="3 4">
    <name type="scientific">candidate division TA06 bacterium</name>
    <dbReference type="NCBI Taxonomy" id="2250710"/>
    <lineage>
        <taxon>Bacteria</taxon>
        <taxon>Bacteria division TA06</taxon>
    </lineage>
</organism>
<dbReference type="PANTHER" id="PTHR36194">
    <property type="entry name" value="S-LAYER-LIKE PROTEIN"/>
    <property type="match status" value="1"/>
</dbReference>
<dbReference type="PANTHER" id="PTHR36194:SF1">
    <property type="entry name" value="S-LAYER-LIKE PROTEIN"/>
    <property type="match status" value="1"/>
</dbReference>
<dbReference type="EMBL" id="JACQXR010000091">
    <property type="protein sequence ID" value="MBI4726961.1"/>
    <property type="molecule type" value="Genomic_DNA"/>
</dbReference>
<dbReference type="Proteomes" id="UP000736328">
    <property type="component" value="Unassembled WGS sequence"/>
</dbReference>
<reference evidence="3" key="1">
    <citation type="submission" date="2020-07" db="EMBL/GenBank/DDBJ databases">
        <title>Huge and variable diversity of episymbiotic CPR bacteria and DPANN archaea in groundwater ecosystems.</title>
        <authorList>
            <person name="He C.Y."/>
            <person name="Keren R."/>
            <person name="Whittaker M."/>
            <person name="Farag I.F."/>
            <person name="Doudna J."/>
            <person name="Cate J.H.D."/>
            <person name="Banfield J.F."/>
        </authorList>
    </citation>
    <scope>NUCLEOTIDE SEQUENCE</scope>
    <source>
        <strain evidence="3">NC_groundwater_1520_Pr4_B-0.1um_53_5</strain>
    </source>
</reference>
<dbReference type="Pfam" id="PF03783">
    <property type="entry name" value="CsgG"/>
    <property type="match status" value="1"/>
</dbReference>
<feature type="domain" description="PEGA" evidence="2">
    <location>
        <begin position="168"/>
        <end position="218"/>
    </location>
</feature>
<evidence type="ECO:0000313" key="4">
    <source>
        <dbReference type="Proteomes" id="UP000736328"/>
    </source>
</evidence>
<name>A0A933IA15_UNCT6</name>
<dbReference type="Pfam" id="PF08308">
    <property type="entry name" value="PEGA"/>
    <property type="match status" value="1"/>
</dbReference>
<evidence type="ECO:0000313" key="3">
    <source>
        <dbReference type="EMBL" id="MBI4726961.1"/>
    </source>
</evidence>
<dbReference type="AlphaFoldDB" id="A0A933IA15"/>
<dbReference type="GO" id="GO:0030288">
    <property type="term" value="C:outer membrane-bounded periplasmic space"/>
    <property type="evidence" value="ECO:0007669"/>
    <property type="project" value="InterPro"/>
</dbReference>
<dbReference type="InterPro" id="IPR013229">
    <property type="entry name" value="PEGA"/>
</dbReference>
<dbReference type="Gene3D" id="3.40.50.10610">
    <property type="entry name" value="ABC-type transport auxiliary lipoprotein component"/>
    <property type="match status" value="1"/>
</dbReference>
<protein>
    <submittedName>
        <fullName evidence="3">PEGA domain-containing protein</fullName>
    </submittedName>
</protein>
<comment type="caution">
    <text evidence="3">The sequence shown here is derived from an EMBL/GenBank/DDBJ whole genome shotgun (WGS) entry which is preliminary data.</text>
</comment>